<feature type="compositionally biased region" description="Basic and acidic residues" evidence="1">
    <location>
        <begin position="227"/>
        <end position="245"/>
    </location>
</feature>
<dbReference type="OrthoDB" id="10369102at2759"/>
<evidence type="ECO:0000256" key="2">
    <source>
        <dbReference type="SAM" id="Phobius"/>
    </source>
</evidence>
<proteinExistence type="predicted"/>
<accession>A0A0N7LA49</accession>
<evidence type="ECO:0000313" key="3">
    <source>
        <dbReference type="EMBL" id="CEH15594.1"/>
    </source>
</evidence>
<dbReference type="AlphaFoldDB" id="A0A0N7LA49"/>
<dbReference type="EMBL" id="CCYA01000267">
    <property type="protein sequence ID" value="CEH15594.1"/>
    <property type="molecule type" value="Genomic_DNA"/>
</dbReference>
<evidence type="ECO:0000313" key="4">
    <source>
        <dbReference type="Proteomes" id="UP000054845"/>
    </source>
</evidence>
<feature type="transmembrane region" description="Helical" evidence="2">
    <location>
        <begin position="101"/>
        <end position="127"/>
    </location>
</feature>
<feature type="compositionally biased region" description="Polar residues" evidence="1">
    <location>
        <begin position="203"/>
        <end position="221"/>
    </location>
</feature>
<keyword evidence="2" id="KW-0472">Membrane</keyword>
<keyword evidence="2" id="KW-0812">Transmembrane</keyword>
<keyword evidence="2" id="KW-1133">Transmembrane helix</keyword>
<protein>
    <submittedName>
        <fullName evidence="3">Uncharacterized protein</fullName>
    </submittedName>
</protein>
<dbReference type="Proteomes" id="UP000054845">
    <property type="component" value="Unassembled WGS sequence"/>
</dbReference>
<organism evidence="3 4">
    <name type="scientific">Ceraceosorus bombacis</name>
    <dbReference type="NCBI Taxonomy" id="401625"/>
    <lineage>
        <taxon>Eukaryota</taxon>
        <taxon>Fungi</taxon>
        <taxon>Dikarya</taxon>
        <taxon>Basidiomycota</taxon>
        <taxon>Ustilaginomycotina</taxon>
        <taxon>Exobasidiomycetes</taxon>
        <taxon>Ceraceosorales</taxon>
        <taxon>Ceraceosoraceae</taxon>
        <taxon>Ceraceosorus</taxon>
    </lineage>
</organism>
<reference evidence="3 4" key="1">
    <citation type="submission" date="2014-09" db="EMBL/GenBank/DDBJ databases">
        <authorList>
            <person name="Magalhaes I.L.F."/>
            <person name="Oliveira U."/>
            <person name="Santos F.R."/>
            <person name="Vidigal T.H.D.A."/>
            <person name="Brescovit A.D."/>
            <person name="Santos A.J."/>
        </authorList>
    </citation>
    <scope>NUCLEOTIDE SEQUENCE [LARGE SCALE GENOMIC DNA]</scope>
</reference>
<keyword evidence="4" id="KW-1185">Reference proteome</keyword>
<evidence type="ECO:0000256" key="1">
    <source>
        <dbReference type="SAM" id="MobiDB-lite"/>
    </source>
</evidence>
<feature type="region of interest" description="Disordered" evidence="1">
    <location>
        <begin position="195"/>
        <end position="245"/>
    </location>
</feature>
<name>A0A0N7LA49_9BASI</name>
<sequence>MLPSPGKGNFTGDAAQGACLSAAGSRQLPSGGQTIFDGIGLEYRCDNRAFDFSFKIPTRALCSCDGALDLAQLGLNDKSGVNANACGLAERQRQPLAAGRIGAGGIVGIVLGTVSLLALCAAIATVAHRRRKGQRGERRHVESATTAFARIWARTRMHGRGRENIELATTSINSSASGTESSATASTSNSAETALSLASSPSDRQLVSSLDSATSSANTSVEALDAQQERQTSRVLEEHVEPSSK</sequence>